<dbReference type="Pfam" id="PF00012">
    <property type="entry name" value="HSP70"/>
    <property type="match status" value="1"/>
</dbReference>
<dbReference type="GO" id="GO:0005524">
    <property type="term" value="F:ATP binding"/>
    <property type="evidence" value="ECO:0007669"/>
    <property type="project" value="UniProtKB-KW"/>
</dbReference>
<dbReference type="GO" id="GO:0140662">
    <property type="term" value="F:ATP-dependent protein folding chaperone"/>
    <property type="evidence" value="ECO:0007669"/>
    <property type="project" value="InterPro"/>
</dbReference>
<organism evidence="5">
    <name type="scientific">hydrothermal vent metagenome</name>
    <dbReference type="NCBI Taxonomy" id="652676"/>
    <lineage>
        <taxon>unclassified sequences</taxon>
        <taxon>metagenomes</taxon>
        <taxon>ecological metagenomes</taxon>
    </lineage>
</organism>
<dbReference type="EMBL" id="UOFH01000145">
    <property type="protein sequence ID" value="VAW60471.1"/>
    <property type="molecule type" value="Genomic_DNA"/>
</dbReference>
<dbReference type="CDD" id="cd10236">
    <property type="entry name" value="ASKHA_NBD_HSP70_HscA"/>
    <property type="match status" value="1"/>
</dbReference>
<dbReference type="Gene3D" id="3.30.420.40">
    <property type="match status" value="2"/>
</dbReference>
<dbReference type="SUPFAM" id="SSF53067">
    <property type="entry name" value="Actin-like ATPase domain"/>
    <property type="match status" value="2"/>
</dbReference>
<dbReference type="HAMAP" id="MF_00679">
    <property type="entry name" value="HscA"/>
    <property type="match status" value="1"/>
</dbReference>
<dbReference type="InterPro" id="IPR010236">
    <property type="entry name" value="ISC_FeS_clus_asmbl_HscA"/>
</dbReference>
<dbReference type="AlphaFoldDB" id="A0A3B0WY71"/>
<dbReference type="Gene3D" id="2.60.34.10">
    <property type="entry name" value="Substrate Binding Domain Of DNAk, Chain A, domain 1"/>
    <property type="match status" value="1"/>
</dbReference>
<comment type="similarity">
    <text evidence="1">Belongs to the heat shock protein 70 family.</text>
</comment>
<evidence type="ECO:0000256" key="1">
    <source>
        <dbReference type="ARBA" id="ARBA00007381"/>
    </source>
</evidence>
<sequence length="630" mass="68231">MALLQISEPGQSTKPHEHKFAIGIDLGTTNSLVAAVRSGQSQTLPDEKGEHLLPSVVQYKTDEIIVGAAAKQNQIEDPHNTISSIKRLMGRGINDVKSQFENLSDALPYEFAQTDSAVPKIKTRTGDKTAIEISADILKSLKNRGEKTLGDELEGAVITVPAYFDDAQRQATKDAATLAGINVLRLLNEPTAAAVAYGLDSGAEGIVAVYDLGGGTFDISIMQLKKGVFEVLSTGGDSALGGDDFDHAIAEWMLQQANVKPDELDSSLLQLVLHKACNAKEALSETSQVEIKVEFAKNKNWSGTLNRDELNSLIDPLIKKSLMSCRRALRDADVEKDQVVDIVMVGGSTRALRVREKVGEFFEAELKVDIDPDKVVAIGAAIQANALVGNDAEGNLLLMDVLPLSLGIETMGGLAEKIISRNTPIPVSRAQEFTTYKDGQTAMAVHVVQGERELVDDCRSLAKFELRGFPSHVAGAARIRVTFQVDADGLLSVSAKEEVSGVEASVEVKPSYGLQDSEIEAMLKSSMEFAGEDKDARSLREQQVEADRVLEAIDSAMADDGEEMLSTEEREKIQQARSELALARHNATQTQVLKEAMAKLEKVSAEYVARRMNASVQKSMAGHQVEEFNK</sequence>
<evidence type="ECO:0000256" key="4">
    <source>
        <dbReference type="ARBA" id="ARBA00023186"/>
    </source>
</evidence>
<name>A0A3B0WY71_9ZZZZ</name>
<dbReference type="SUPFAM" id="SSF100934">
    <property type="entry name" value="Heat shock protein 70kD (HSP70), C-terminal subdomain"/>
    <property type="match status" value="1"/>
</dbReference>
<dbReference type="InterPro" id="IPR043129">
    <property type="entry name" value="ATPase_NBD"/>
</dbReference>
<dbReference type="GO" id="GO:0051082">
    <property type="term" value="F:unfolded protein binding"/>
    <property type="evidence" value="ECO:0007669"/>
    <property type="project" value="InterPro"/>
</dbReference>
<dbReference type="PRINTS" id="PR00301">
    <property type="entry name" value="HEATSHOCK70"/>
</dbReference>
<dbReference type="Gene3D" id="1.20.1270.10">
    <property type="match status" value="1"/>
</dbReference>
<reference evidence="5" key="1">
    <citation type="submission" date="2018-06" db="EMBL/GenBank/DDBJ databases">
        <authorList>
            <person name="Zhirakovskaya E."/>
        </authorList>
    </citation>
    <scope>NUCLEOTIDE SEQUENCE</scope>
</reference>
<protein>
    <submittedName>
        <fullName evidence="5">Chaperone protein HscA</fullName>
    </submittedName>
</protein>
<dbReference type="NCBIfam" id="TIGR01991">
    <property type="entry name" value="HscA"/>
    <property type="match status" value="1"/>
</dbReference>
<dbReference type="NCBIfam" id="NF003520">
    <property type="entry name" value="PRK05183.1"/>
    <property type="match status" value="1"/>
</dbReference>
<evidence type="ECO:0000313" key="5">
    <source>
        <dbReference type="EMBL" id="VAW60471.1"/>
    </source>
</evidence>
<dbReference type="SUPFAM" id="SSF100920">
    <property type="entry name" value="Heat shock protein 70kD (HSP70), peptide-binding domain"/>
    <property type="match status" value="1"/>
</dbReference>
<dbReference type="GO" id="GO:0016887">
    <property type="term" value="F:ATP hydrolysis activity"/>
    <property type="evidence" value="ECO:0007669"/>
    <property type="project" value="InterPro"/>
</dbReference>
<dbReference type="FunFam" id="3.30.420.40:FF:000046">
    <property type="entry name" value="Chaperone protein HscA"/>
    <property type="match status" value="1"/>
</dbReference>
<keyword evidence="2" id="KW-0547">Nucleotide-binding</keyword>
<dbReference type="InterPro" id="IPR018181">
    <property type="entry name" value="Heat_shock_70_CS"/>
</dbReference>
<dbReference type="PROSITE" id="PS00329">
    <property type="entry name" value="HSP70_2"/>
    <property type="match status" value="1"/>
</dbReference>
<dbReference type="Gene3D" id="3.90.640.10">
    <property type="entry name" value="Actin, Chain A, domain 4"/>
    <property type="match status" value="1"/>
</dbReference>
<evidence type="ECO:0000256" key="2">
    <source>
        <dbReference type="ARBA" id="ARBA00022741"/>
    </source>
</evidence>
<dbReference type="InterPro" id="IPR042039">
    <property type="entry name" value="HscA_NBD"/>
</dbReference>
<dbReference type="FunFam" id="3.90.640.10:FF:000003">
    <property type="entry name" value="Molecular chaperone DnaK"/>
    <property type="match status" value="1"/>
</dbReference>
<accession>A0A3B0WY71</accession>
<dbReference type="PROSITE" id="PS00297">
    <property type="entry name" value="HSP70_1"/>
    <property type="match status" value="1"/>
</dbReference>
<gene>
    <name evidence="5" type="ORF">MNBD_GAMMA08-2117</name>
</gene>
<dbReference type="PANTHER" id="PTHR19375">
    <property type="entry name" value="HEAT SHOCK PROTEIN 70KDA"/>
    <property type="match status" value="1"/>
</dbReference>
<dbReference type="GO" id="GO:0016226">
    <property type="term" value="P:iron-sulfur cluster assembly"/>
    <property type="evidence" value="ECO:0007669"/>
    <property type="project" value="InterPro"/>
</dbReference>
<dbReference type="FunFam" id="3.30.420.40:FF:000020">
    <property type="entry name" value="Chaperone protein HscA homolog"/>
    <property type="match status" value="1"/>
</dbReference>
<dbReference type="InterPro" id="IPR029048">
    <property type="entry name" value="HSP70_C_sf"/>
</dbReference>
<dbReference type="FunFam" id="2.60.34.10:FF:000005">
    <property type="entry name" value="Chaperone protein HscA homolog"/>
    <property type="match status" value="1"/>
</dbReference>
<proteinExistence type="inferred from homology"/>
<dbReference type="InterPro" id="IPR029047">
    <property type="entry name" value="HSP70_peptide-bd_sf"/>
</dbReference>
<keyword evidence="4" id="KW-0143">Chaperone</keyword>
<dbReference type="InterPro" id="IPR013126">
    <property type="entry name" value="Hsp_70_fam"/>
</dbReference>
<keyword evidence="3" id="KW-0067">ATP-binding</keyword>
<evidence type="ECO:0000256" key="3">
    <source>
        <dbReference type="ARBA" id="ARBA00022840"/>
    </source>
</evidence>